<name>G2P0D2_STRV4</name>
<dbReference type="AlphaFoldDB" id="G2P0D2"/>
<gene>
    <name evidence="2" type="ORF">Strvi_1131</name>
</gene>
<protein>
    <submittedName>
        <fullName evidence="2">Uncharacterized protein</fullName>
    </submittedName>
</protein>
<evidence type="ECO:0000313" key="3">
    <source>
        <dbReference type="Proteomes" id="UP000008703"/>
    </source>
</evidence>
<dbReference type="EMBL" id="CP002994">
    <property type="protein sequence ID" value="AEM80890.1"/>
    <property type="molecule type" value="Genomic_DNA"/>
</dbReference>
<feature type="region of interest" description="Disordered" evidence="1">
    <location>
        <begin position="73"/>
        <end position="97"/>
    </location>
</feature>
<keyword evidence="3" id="KW-1185">Reference proteome</keyword>
<accession>G2P0D2</accession>
<reference evidence="2" key="1">
    <citation type="submission" date="2011-08" db="EMBL/GenBank/DDBJ databases">
        <title>Complete sequence of chromosome of Streptomyces violaceusniger Tu 4113.</title>
        <authorList>
            <consortium name="US DOE Joint Genome Institute"/>
            <person name="Lucas S."/>
            <person name="Han J."/>
            <person name="Lapidus A."/>
            <person name="Cheng J.-F."/>
            <person name="Goodwin L."/>
            <person name="Pitluck S."/>
            <person name="Peters L."/>
            <person name="Ivanova N."/>
            <person name="Daligault H."/>
            <person name="Detter J.C."/>
            <person name="Han C."/>
            <person name="Tapia R."/>
            <person name="Land M."/>
            <person name="Hauser L."/>
            <person name="Kyrpides N."/>
            <person name="Ivanova N."/>
            <person name="Pagani I."/>
            <person name="Hagen A."/>
            <person name="Katz L."/>
            <person name="Fiedler H.-P."/>
            <person name="Keasling J."/>
            <person name="Fortman J."/>
            <person name="Woyke T."/>
        </authorList>
    </citation>
    <scope>NUCLEOTIDE SEQUENCE [LARGE SCALE GENOMIC DNA]</scope>
    <source>
        <strain evidence="2">Tu 4113</strain>
    </source>
</reference>
<sequence length="97" mass="10360">MPGYCSAGALMRQWVGPSYGNLHSVNPPGADIDAVNGQPEGTAARSLLPCLSPSLMSHQVRADKPDVLTPRCWHTGRPHGPVQRGLITGPMAAHRRQ</sequence>
<organism evidence="2 3">
    <name type="scientific">Streptomyces violaceusniger (strain Tu 4113)</name>
    <dbReference type="NCBI Taxonomy" id="653045"/>
    <lineage>
        <taxon>Bacteria</taxon>
        <taxon>Bacillati</taxon>
        <taxon>Actinomycetota</taxon>
        <taxon>Actinomycetes</taxon>
        <taxon>Kitasatosporales</taxon>
        <taxon>Streptomycetaceae</taxon>
        <taxon>Streptomyces</taxon>
        <taxon>Streptomyces violaceusniger group</taxon>
    </lineage>
</organism>
<proteinExistence type="predicted"/>
<evidence type="ECO:0000256" key="1">
    <source>
        <dbReference type="SAM" id="MobiDB-lite"/>
    </source>
</evidence>
<evidence type="ECO:0000313" key="2">
    <source>
        <dbReference type="EMBL" id="AEM80890.1"/>
    </source>
</evidence>
<dbReference type="Proteomes" id="UP000008703">
    <property type="component" value="Chromosome"/>
</dbReference>
<dbReference type="KEGG" id="svl:Strvi_1131"/>
<dbReference type="HOGENOM" id="CLU_2345576_0_0_11"/>